<dbReference type="EMBL" id="JBBKZV010000003">
    <property type="protein sequence ID" value="MEJ8822071.1"/>
    <property type="molecule type" value="Genomic_DNA"/>
</dbReference>
<reference evidence="8 9" key="1">
    <citation type="submission" date="2024-03" db="EMBL/GenBank/DDBJ databases">
        <title>Novel species of the genus Variovorax.</title>
        <authorList>
            <person name="Liu Q."/>
            <person name="Xin Y.-H."/>
        </authorList>
    </citation>
    <scope>NUCLEOTIDE SEQUENCE [LARGE SCALE GENOMIC DNA]</scope>
    <source>
        <strain evidence="8 9">KACC 18501</strain>
    </source>
</reference>
<dbReference type="InterPro" id="IPR000620">
    <property type="entry name" value="EamA_dom"/>
</dbReference>
<feature type="transmembrane region" description="Helical" evidence="6">
    <location>
        <begin position="276"/>
        <end position="293"/>
    </location>
</feature>
<dbReference type="Pfam" id="PF00892">
    <property type="entry name" value="EamA"/>
    <property type="match status" value="2"/>
</dbReference>
<accession>A0ABU8VW87</accession>
<keyword evidence="9" id="KW-1185">Reference proteome</keyword>
<dbReference type="PANTHER" id="PTHR32322">
    <property type="entry name" value="INNER MEMBRANE TRANSPORTER"/>
    <property type="match status" value="1"/>
</dbReference>
<feature type="domain" description="EamA" evidence="7">
    <location>
        <begin position="11"/>
        <end position="144"/>
    </location>
</feature>
<dbReference type="InterPro" id="IPR037185">
    <property type="entry name" value="EmrE-like"/>
</dbReference>
<dbReference type="PANTHER" id="PTHR32322:SF2">
    <property type="entry name" value="EAMA DOMAIN-CONTAINING PROTEIN"/>
    <property type="match status" value="1"/>
</dbReference>
<feature type="transmembrane region" description="Helical" evidence="6">
    <location>
        <begin position="70"/>
        <end position="92"/>
    </location>
</feature>
<evidence type="ECO:0000256" key="4">
    <source>
        <dbReference type="ARBA" id="ARBA00022989"/>
    </source>
</evidence>
<evidence type="ECO:0000256" key="2">
    <source>
        <dbReference type="ARBA" id="ARBA00007362"/>
    </source>
</evidence>
<feature type="domain" description="EamA" evidence="7">
    <location>
        <begin position="157"/>
        <end position="293"/>
    </location>
</feature>
<evidence type="ECO:0000259" key="7">
    <source>
        <dbReference type="Pfam" id="PF00892"/>
    </source>
</evidence>
<keyword evidence="3 6" id="KW-0812">Transmembrane</keyword>
<evidence type="ECO:0000256" key="5">
    <source>
        <dbReference type="ARBA" id="ARBA00023136"/>
    </source>
</evidence>
<dbReference type="Proteomes" id="UP001363010">
    <property type="component" value="Unassembled WGS sequence"/>
</dbReference>
<keyword evidence="5 6" id="KW-0472">Membrane</keyword>
<name>A0ABU8VW87_9BURK</name>
<protein>
    <submittedName>
        <fullName evidence="8">DMT family transporter</fullName>
    </submittedName>
</protein>
<keyword evidence="4 6" id="KW-1133">Transmembrane helix</keyword>
<evidence type="ECO:0000256" key="6">
    <source>
        <dbReference type="SAM" id="Phobius"/>
    </source>
</evidence>
<feature type="transmembrane region" description="Helical" evidence="6">
    <location>
        <begin position="254"/>
        <end position="270"/>
    </location>
</feature>
<evidence type="ECO:0000256" key="3">
    <source>
        <dbReference type="ARBA" id="ARBA00022692"/>
    </source>
</evidence>
<feature type="transmembrane region" description="Helical" evidence="6">
    <location>
        <begin position="128"/>
        <end position="148"/>
    </location>
</feature>
<evidence type="ECO:0000313" key="8">
    <source>
        <dbReference type="EMBL" id="MEJ8822071.1"/>
    </source>
</evidence>
<comment type="similarity">
    <text evidence="2">Belongs to the EamA transporter family.</text>
</comment>
<feature type="transmembrane region" description="Helical" evidence="6">
    <location>
        <begin position="220"/>
        <end position="242"/>
    </location>
</feature>
<dbReference type="RefSeq" id="WP_340363115.1">
    <property type="nucleotide sequence ID" value="NZ_JBBKZV010000003.1"/>
</dbReference>
<sequence>MIERKTHLDTLAISLLVACCAFWGLQQILIKTTVVEVPPLWQASIRMAGAVVLLWLWCRARGVPLFDRDGTLPGGLLAGLLFAGEFSCIYLGLQNTTASRLTVFLYTSPFWVALFLPRWAPSEQLRGWQWVGLALAFGGVVLAFSESFGHSSATQLRGDLLALASGMLWGLTTLSIRATRLATASAEKTLFYQVAVTAAVSPFLSLALGETWGLSYSAMAWGSIALQTAVGAFASYLTWMWLLRHYPATQMSSFTFLTPLFALAFGVMMLGEPLTLRLVLALSGVGLGIVMVNRRRAPAADAKKAASGAA</sequence>
<comment type="caution">
    <text evidence="8">The sequence shown here is derived from an EMBL/GenBank/DDBJ whole genome shotgun (WGS) entry which is preliminary data.</text>
</comment>
<evidence type="ECO:0000256" key="1">
    <source>
        <dbReference type="ARBA" id="ARBA00004141"/>
    </source>
</evidence>
<feature type="transmembrane region" description="Helical" evidence="6">
    <location>
        <begin position="41"/>
        <end position="58"/>
    </location>
</feature>
<feature type="transmembrane region" description="Helical" evidence="6">
    <location>
        <begin position="160"/>
        <end position="178"/>
    </location>
</feature>
<feature type="transmembrane region" description="Helical" evidence="6">
    <location>
        <begin position="98"/>
        <end position="116"/>
    </location>
</feature>
<evidence type="ECO:0000313" key="9">
    <source>
        <dbReference type="Proteomes" id="UP001363010"/>
    </source>
</evidence>
<gene>
    <name evidence="8" type="ORF">WKW80_08470</name>
</gene>
<dbReference type="SUPFAM" id="SSF103481">
    <property type="entry name" value="Multidrug resistance efflux transporter EmrE"/>
    <property type="match status" value="2"/>
</dbReference>
<comment type="subcellular location">
    <subcellularLocation>
        <location evidence="1">Membrane</location>
        <topology evidence="1">Multi-pass membrane protein</topology>
    </subcellularLocation>
</comment>
<feature type="transmembrane region" description="Helical" evidence="6">
    <location>
        <begin position="190"/>
        <end position="208"/>
    </location>
</feature>
<dbReference type="InterPro" id="IPR050638">
    <property type="entry name" value="AA-Vitamin_Transporters"/>
</dbReference>
<feature type="transmembrane region" description="Helical" evidence="6">
    <location>
        <begin position="12"/>
        <end position="29"/>
    </location>
</feature>
<proteinExistence type="inferred from homology"/>
<organism evidence="8 9">
    <name type="scientific">Variovorax humicola</name>
    <dbReference type="NCBI Taxonomy" id="1769758"/>
    <lineage>
        <taxon>Bacteria</taxon>
        <taxon>Pseudomonadati</taxon>
        <taxon>Pseudomonadota</taxon>
        <taxon>Betaproteobacteria</taxon>
        <taxon>Burkholderiales</taxon>
        <taxon>Comamonadaceae</taxon>
        <taxon>Variovorax</taxon>
    </lineage>
</organism>